<name>A0A833QIB5_9POAL</name>
<protein>
    <recommendedName>
        <fullName evidence="4">50S ribosomal protein 5, chloroplastic</fullName>
    </recommendedName>
</protein>
<organism evidence="2 3">
    <name type="scientific">Carex littledalei</name>
    <dbReference type="NCBI Taxonomy" id="544730"/>
    <lineage>
        <taxon>Eukaryota</taxon>
        <taxon>Viridiplantae</taxon>
        <taxon>Streptophyta</taxon>
        <taxon>Embryophyta</taxon>
        <taxon>Tracheophyta</taxon>
        <taxon>Spermatophyta</taxon>
        <taxon>Magnoliopsida</taxon>
        <taxon>Liliopsida</taxon>
        <taxon>Poales</taxon>
        <taxon>Cyperaceae</taxon>
        <taxon>Cyperoideae</taxon>
        <taxon>Cariceae</taxon>
        <taxon>Carex</taxon>
        <taxon>Carex subgen. Euthyceras</taxon>
    </lineage>
</organism>
<dbReference type="OrthoDB" id="782293at2759"/>
<dbReference type="InterPro" id="IPR040307">
    <property type="entry name" value="Ribosomal_cL37"/>
</dbReference>
<dbReference type="PANTHER" id="PTHR34678:SF1">
    <property type="entry name" value="LARGE RIBOSOMAL SUBUNIT PROTEIN CL37"/>
    <property type="match status" value="1"/>
</dbReference>
<dbReference type="GO" id="GO:0009535">
    <property type="term" value="C:chloroplast thylakoid membrane"/>
    <property type="evidence" value="ECO:0007669"/>
    <property type="project" value="TreeGrafter"/>
</dbReference>
<sequence length="153" mass="17647">MALLLPSSLALIPSSSHSLVSPTHRCFPIASPNIAIRLPWKSLSNSVLPFQKKIQILTRASSEASGEESALPPPEKIEEAVSVENLPLQSKQQQLYELRMKLKTNRILRRRRRRLLRKRRLRKRGKWPLAKLKKNKKGGKKARKKKKGKKRKY</sequence>
<keyword evidence="3" id="KW-1185">Reference proteome</keyword>
<feature type="region of interest" description="Disordered" evidence="1">
    <location>
        <begin position="120"/>
        <end position="153"/>
    </location>
</feature>
<dbReference type="Proteomes" id="UP000623129">
    <property type="component" value="Unassembled WGS sequence"/>
</dbReference>
<gene>
    <name evidence="2" type="ORF">FCM35_KLT07173</name>
</gene>
<dbReference type="PANTHER" id="PTHR34678">
    <property type="entry name" value="50S RIBOSOMAL PROTEIN 5, CHLOROPLASTIC"/>
    <property type="match status" value="1"/>
</dbReference>
<reference evidence="2" key="1">
    <citation type="submission" date="2020-01" db="EMBL/GenBank/DDBJ databases">
        <title>Genome sequence of Kobresia littledalei, the first chromosome-level genome in the family Cyperaceae.</title>
        <authorList>
            <person name="Qu G."/>
        </authorList>
    </citation>
    <scope>NUCLEOTIDE SEQUENCE</scope>
    <source>
        <strain evidence="2">C.B.Clarke</strain>
        <tissue evidence="2">Leaf</tissue>
    </source>
</reference>
<dbReference type="AlphaFoldDB" id="A0A833QIB5"/>
<proteinExistence type="predicted"/>
<evidence type="ECO:0000256" key="1">
    <source>
        <dbReference type="SAM" id="MobiDB-lite"/>
    </source>
</evidence>
<dbReference type="EMBL" id="SWLB01000017">
    <property type="protein sequence ID" value="KAF3327055.1"/>
    <property type="molecule type" value="Genomic_DNA"/>
</dbReference>
<dbReference type="GO" id="GO:0032544">
    <property type="term" value="P:plastid translation"/>
    <property type="evidence" value="ECO:0007669"/>
    <property type="project" value="TreeGrafter"/>
</dbReference>
<accession>A0A833QIB5</accession>
<evidence type="ECO:0000313" key="3">
    <source>
        <dbReference type="Proteomes" id="UP000623129"/>
    </source>
</evidence>
<evidence type="ECO:0000313" key="2">
    <source>
        <dbReference type="EMBL" id="KAF3327055.1"/>
    </source>
</evidence>
<comment type="caution">
    <text evidence="2">The sequence shown here is derived from an EMBL/GenBank/DDBJ whole genome shotgun (WGS) entry which is preliminary data.</text>
</comment>
<evidence type="ECO:0008006" key="4">
    <source>
        <dbReference type="Google" id="ProtNLM"/>
    </source>
</evidence>